<feature type="region of interest" description="Disordered" evidence="1">
    <location>
        <begin position="55"/>
        <end position="93"/>
    </location>
</feature>
<organism evidence="2 3">
    <name type="scientific">Champsocephalus esox</name>
    <name type="common">pike icefish</name>
    <dbReference type="NCBI Taxonomy" id="159716"/>
    <lineage>
        <taxon>Eukaryota</taxon>
        <taxon>Metazoa</taxon>
        <taxon>Chordata</taxon>
        <taxon>Craniata</taxon>
        <taxon>Vertebrata</taxon>
        <taxon>Euteleostomi</taxon>
        <taxon>Actinopterygii</taxon>
        <taxon>Neopterygii</taxon>
        <taxon>Teleostei</taxon>
        <taxon>Neoteleostei</taxon>
        <taxon>Acanthomorphata</taxon>
        <taxon>Eupercaria</taxon>
        <taxon>Perciformes</taxon>
        <taxon>Notothenioidei</taxon>
        <taxon>Channichthyidae</taxon>
        <taxon>Champsocephalus</taxon>
    </lineage>
</organism>
<dbReference type="Proteomes" id="UP001335648">
    <property type="component" value="Unassembled WGS sequence"/>
</dbReference>
<reference evidence="2 3" key="1">
    <citation type="journal article" date="2023" name="Mol. Biol. Evol.">
        <title>Genomics of Secondarily Temperate Adaptation in the Only Non-Antarctic Icefish.</title>
        <authorList>
            <person name="Rivera-Colon A.G."/>
            <person name="Rayamajhi N."/>
            <person name="Minhas B.F."/>
            <person name="Madrigal G."/>
            <person name="Bilyk K.T."/>
            <person name="Yoon V."/>
            <person name="Hune M."/>
            <person name="Gregory S."/>
            <person name="Cheng C.H.C."/>
            <person name="Catchen J.M."/>
        </authorList>
    </citation>
    <scope>NUCLEOTIDE SEQUENCE [LARGE SCALE GENOMIC DNA]</scope>
    <source>
        <strain evidence="2">JC2023a</strain>
    </source>
</reference>
<evidence type="ECO:0000256" key="1">
    <source>
        <dbReference type="SAM" id="MobiDB-lite"/>
    </source>
</evidence>
<name>A0AAN8D2Q0_9TELE</name>
<dbReference type="EMBL" id="JAULUE010002047">
    <property type="protein sequence ID" value="KAK5912330.1"/>
    <property type="molecule type" value="Genomic_DNA"/>
</dbReference>
<protein>
    <submittedName>
        <fullName evidence="2">Uncharacterized protein</fullName>
    </submittedName>
</protein>
<proteinExistence type="predicted"/>
<gene>
    <name evidence="2" type="ORF">CesoFtcFv8_002218</name>
</gene>
<comment type="caution">
    <text evidence="2">The sequence shown here is derived from an EMBL/GenBank/DDBJ whole genome shotgun (WGS) entry which is preliminary data.</text>
</comment>
<accession>A0AAN8D2Q0</accession>
<evidence type="ECO:0000313" key="2">
    <source>
        <dbReference type="EMBL" id="KAK5912330.1"/>
    </source>
</evidence>
<dbReference type="AlphaFoldDB" id="A0AAN8D2Q0"/>
<sequence length="93" mass="9796">MQHRYVIGQDDPHMCKVQIISADLLYGVTGLSILLPWPQVKRRVHLVLVRAQLHAAGPPASPGGGGVGSASDCPLGPLQGSFHSSTPLRHAAT</sequence>
<evidence type="ECO:0000313" key="3">
    <source>
        <dbReference type="Proteomes" id="UP001335648"/>
    </source>
</evidence>
<keyword evidence="3" id="KW-1185">Reference proteome</keyword>